<evidence type="ECO:0000313" key="2">
    <source>
        <dbReference type="EMBL" id="KAL3506723.1"/>
    </source>
</evidence>
<organism evidence="2 3">
    <name type="scientific">Cinchona calisaya</name>
    <dbReference type="NCBI Taxonomy" id="153742"/>
    <lineage>
        <taxon>Eukaryota</taxon>
        <taxon>Viridiplantae</taxon>
        <taxon>Streptophyta</taxon>
        <taxon>Embryophyta</taxon>
        <taxon>Tracheophyta</taxon>
        <taxon>Spermatophyta</taxon>
        <taxon>Magnoliopsida</taxon>
        <taxon>eudicotyledons</taxon>
        <taxon>Gunneridae</taxon>
        <taxon>Pentapetalae</taxon>
        <taxon>asterids</taxon>
        <taxon>lamiids</taxon>
        <taxon>Gentianales</taxon>
        <taxon>Rubiaceae</taxon>
        <taxon>Cinchonoideae</taxon>
        <taxon>Cinchoneae</taxon>
        <taxon>Cinchona</taxon>
    </lineage>
</organism>
<accession>A0ABD2YI80</accession>
<feature type="region of interest" description="Disordered" evidence="1">
    <location>
        <begin position="1"/>
        <end position="25"/>
    </location>
</feature>
<dbReference type="Proteomes" id="UP001630127">
    <property type="component" value="Unassembled WGS sequence"/>
</dbReference>
<comment type="caution">
    <text evidence="2">The sequence shown here is derived from an EMBL/GenBank/DDBJ whole genome shotgun (WGS) entry which is preliminary data.</text>
</comment>
<protein>
    <submittedName>
        <fullName evidence="2">Uncharacterized protein</fullName>
    </submittedName>
</protein>
<gene>
    <name evidence="2" type="ORF">ACH5RR_032105</name>
</gene>
<sequence>MSSTDTTFPQSVDTTGGSSAKRTRARKLTSIAWEGFDNLLMSADGKNRVKCKWYPQTYSVKANFGATNILKHYESCKWIELEISSGRSPPDPNVYHEKIATTIIKYNFPFQFVENEGIKYLHK</sequence>
<name>A0ABD2YI80_9GENT</name>
<evidence type="ECO:0000313" key="3">
    <source>
        <dbReference type="Proteomes" id="UP001630127"/>
    </source>
</evidence>
<feature type="compositionally biased region" description="Polar residues" evidence="1">
    <location>
        <begin position="1"/>
        <end position="20"/>
    </location>
</feature>
<reference evidence="2 3" key="1">
    <citation type="submission" date="2024-11" db="EMBL/GenBank/DDBJ databases">
        <title>A near-complete genome assembly of Cinchona calisaya.</title>
        <authorList>
            <person name="Lian D.C."/>
            <person name="Zhao X.W."/>
            <person name="Wei L."/>
        </authorList>
    </citation>
    <scope>NUCLEOTIDE SEQUENCE [LARGE SCALE GENOMIC DNA]</scope>
    <source>
        <tissue evidence="2">Nenye</tissue>
    </source>
</reference>
<dbReference type="AlphaFoldDB" id="A0ABD2YI80"/>
<evidence type="ECO:0000256" key="1">
    <source>
        <dbReference type="SAM" id="MobiDB-lite"/>
    </source>
</evidence>
<dbReference type="EMBL" id="JBJUIK010000013">
    <property type="protein sequence ID" value="KAL3506723.1"/>
    <property type="molecule type" value="Genomic_DNA"/>
</dbReference>
<keyword evidence="3" id="KW-1185">Reference proteome</keyword>
<proteinExistence type="predicted"/>